<name>A0AAE0C2T2_9CHLO</name>
<dbReference type="InterPro" id="IPR044821">
    <property type="entry name" value="At1g28695/At4g15970-like"/>
</dbReference>
<evidence type="ECO:0000313" key="5">
    <source>
        <dbReference type="Proteomes" id="UP001190700"/>
    </source>
</evidence>
<feature type="region of interest" description="Disordered" evidence="1">
    <location>
        <begin position="805"/>
        <end position="834"/>
    </location>
</feature>
<dbReference type="Proteomes" id="UP001190700">
    <property type="component" value="Unassembled WGS sequence"/>
</dbReference>
<evidence type="ECO:0000256" key="2">
    <source>
        <dbReference type="SAM" id="SignalP"/>
    </source>
</evidence>
<evidence type="ECO:0000256" key="1">
    <source>
        <dbReference type="SAM" id="MobiDB-lite"/>
    </source>
</evidence>
<feature type="region of interest" description="Disordered" evidence="1">
    <location>
        <begin position="867"/>
        <end position="893"/>
    </location>
</feature>
<comment type="caution">
    <text evidence="4">The sequence shown here is derived from an EMBL/GenBank/DDBJ whole genome shotgun (WGS) entry which is preliminary data.</text>
</comment>
<sequence length="893" mass="97647">MPRAKTVLALALFLAGQRVASCAEGPGRGGGLTLDQRPAQPRVAPDQRGGEKSGRVVTSLTSRSAPTATPRGPGAGSGAGPSTGSKVALQAKAPAAVTASASGPARAPPRKPHAPPTRPTTSVRRPVAKESERATRWSNLPKRKETPLRGAVPLMGSHCFPSTLKKDCPSGPATLFGSADLNTSISRAGNCRCLPCGCNGTIVLTVVNSAFVDLMELQFESVARFAPRLLNMWVVVALDEAAFEACKRMWRHCALDEAFSAAPDMSQGHTYSDARLEGDARAQRLSKLECLGGEEVAPAGSSSTRICWRRVELVSLAVRMGFDVMFADVDVVFLRDPRPYLRTDVDLQFGPNSKGFERTSEAAYQVFPGTLNAGFYHIRATRASLLFLMAWLEEGRVHLHEADDIYFHEGMGTGAAGELAIAKYNLNFWWLDPKYMPVDKHMYTAHSNVTCAAIVHAAPGSEHVSKADFMQEAIGMKFNSSHWDDPMCAPQEFFWAGTGPDGNGTAKQVALEAPARPGVHCFPTSRDCPASNNTLRGNGLIRQMFDGVANYDPGEGSLILSLFHMAERAFFDEWTKDMQTSLKNLRPWWVVVTTDPEAQSYCLAAYPHCVLDTAKVKYGQVYGSALRTMLQWRLVELMYIAIKMEITVTASDFRIKWFQDAREYLDQDVDVQLAITGSERELSCNRTNYQCSQGRPCSFNTSACPLGPVLEGLYQVQVGRLSPAFCANWLGRGFEKIQMKKELVAPSTLVVKAMKHMGRFGSTYKHMDYRAFPGDEGLFESAKAADQCRVAIRVLPQVIGQGKVEGEGSGGRLPGVTETSWKRDGCPKPERSKRKIRLHEDRSGFNKVVSYPIYGEKVTYANRATKHTARKGTDRGRGAGRARVTRMQLAPGG</sequence>
<organism evidence="4 5">
    <name type="scientific">Cymbomonas tetramitiformis</name>
    <dbReference type="NCBI Taxonomy" id="36881"/>
    <lineage>
        <taxon>Eukaryota</taxon>
        <taxon>Viridiplantae</taxon>
        <taxon>Chlorophyta</taxon>
        <taxon>Pyramimonadophyceae</taxon>
        <taxon>Pyramimonadales</taxon>
        <taxon>Pyramimonadaceae</taxon>
        <taxon>Cymbomonas</taxon>
    </lineage>
</organism>
<dbReference type="PANTHER" id="PTHR46038:SF38">
    <property type="entry name" value="GLYCOSYLTRANSFERASE-RELATED"/>
    <property type="match status" value="1"/>
</dbReference>
<evidence type="ECO:0000259" key="3">
    <source>
        <dbReference type="Pfam" id="PF03407"/>
    </source>
</evidence>
<feature type="compositionally biased region" description="Basic and acidic residues" evidence="1">
    <location>
        <begin position="820"/>
        <end position="830"/>
    </location>
</feature>
<keyword evidence="5" id="KW-1185">Reference proteome</keyword>
<accession>A0AAE0C2T2</accession>
<feature type="chain" id="PRO_5042237561" description="Nucleotide-diphospho-sugar transferase domain-containing protein" evidence="2">
    <location>
        <begin position="23"/>
        <end position="893"/>
    </location>
</feature>
<feature type="region of interest" description="Disordered" evidence="1">
    <location>
        <begin position="21"/>
        <end position="148"/>
    </location>
</feature>
<keyword evidence="2" id="KW-0732">Signal</keyword>
<feature type="domain" description="Nucleotide-diphospho-sugar transferase" evidence="3">
    <location>
        <begin position="589"/>
        <end position="682"/>
    </location>
</feature>
<dbReference type="Pfam" id="PF03407">
    <property type="entry name" value="Nucleotid_trans"/>
    <property type="match status" value="2"/>
</dbReference>
<dbReference type="AlphaFoldDB" id="A0AAE0C2T2"/>
<proteinExistence type="predicted"/>
<feature type="signal peptide" evidence="2">
    <location>
        <begin position="1"/>
        <end position="22"/>
    </location>
</feature>
<feature type="domain" description="Nucleotide-diphospho-sugar transferase" evidence="3">
    <location>
        <begin position="303"/>
        <end position="470"/>
    </location>
</feature>
<dbReference type="InterPro" id="IPR005069">
    <property type="entry name" value="Nucl-diP-sugar_transferase"/>
</dbReference>
<feature type="compositionally biased region" description="Low complexity" evidence="1">
    <location>
        <begin position="82"/>
        <end position="105"/>
    </location>
</feature>
<reference evidence="4 5" key="1">
    <citation type="journal article" date="2015" name="Genome Biol. Evol.">
        <title>Comparative Genomics of a Bacterivorous Green Alga Reveals Evolutionary Causalities and Consequences of Phago-Mixotrophic Mode of Nutrition.</title>
        <authorList>
            <person name="Burns J.A."/>
            <person name="Paasch A."/>
            <person name="Narechania A."/>
            <person name="Kim E."/>
        </authorList>
    </citation>
    <scope>NUCLEOTIDE SEQUENCE [LARGE SCALE GENOMIC DNA]</scope>
    <source>
        <strain evidence="4 5">PLY_AMNH</strain>
    </source>
</reference>
<gene>
    <name evidence="4" type="ORF">CYMTET_43061</name>
</gene>
<dbReference type="EMBL" id="LGRX02028972">
    <property type="protein sequence ID" value="KAK3247441.1"/>
    <property type="molecule type" value="Genomic_DNA"/>
</dbReference>
<evidence type="ECO:0000313" key="4">
    <source>
        <dbReference type="EMBL" id="KAK3247441.1"/>
    </source>
</evidence>
<protein>
    <recommendedName>
        <fullName evidence="3">Nucleotide-diphospho-sugar transferase domain-containing protein</fullName>
    </recommendedName>
</protein>
<dbReference type="PANTHER" id="PTHR46038">
    <property type="entry name" value="EXPRESSED PROTEIN-RELATED"/>
    <property type="match status" value="1"/>
</dbReference>